<dbReference type="CDD" id="cd00776">
    <property type="entry name" value="AsxRS_core"/>
    <property type="match status" value="1"/>
</dbReference>
<organism evidence="10">
    <name type="scientific">Puccinia triticina (isolate 1-1 / race 1 (BBBD))</name>
    <name type="common">Brown leaf rust fungus</name>
    <dbReference type="NCBI Taxonomy" id="630390"/>
    <lineage>
        <taxon>Eukaryota</taxon>
        <taxon>Fungi</taxon>
        <taxon>Dikarya</taxon>
        <taxon>Basidiomycota</taxon>
        <taxon>Pucciniomycotina</taxon>
        <taxon>Pucciniomycetes</taxon>
        <taxon>Pucciniales</taxon>
        <taxon>Pucciniaceae</taxon>
        <taxon>Puccinia</taxon>
    </lineage>
</organism>
<evidence type="ECO:0000256" key="6">
    <source>
        <dbReference type="ARBA" id="ARBA00022917"/>
    </source>
</evidence>
<reference evidence="11" key="4">
    <citation type="submission" date="2025-05" db="UniProtKB">
        <authorList>
            <consortium name="EnsemblFungi"/>
        </authorList>
    </citation>
    <scope>IDENTIFICATION</scope>
    <source>
        <strain evidence="11">isolate 1-1 / race 1 (BBBD)</strain>
    </source>
</reference>
<reference evidence="10" key="2">
    <citation type="submission" date="2016-05" db="EMBL/GenBank/DDBJ databases">
        <title>Comparative analysis highlights variable genome content of wheat rusts and divergence of the mating loci.</title>
        <authorList>
            <person name="Cuomo C.A."/>
            <person name="Bakkeren G."/>
            <person name="Szabo L."/>
            <person name="Khalil H."/>
            <person name="Joly D."/>
            <person name="Goldberg J."/>
            <person name="Young S."/>
            <person name="Zeng Q."/>
            <person name="Fellers J."/>
        </authorList>
    </citation>
    <scope>NUCLEOTIDE SEQUENCE [LARGE SCALE GENOMIC DNA]</scope>
    <source>
        <strain evidence="10">1-1 BBBD Race 1</strain>
    </source>
</reference>
<keyword evidence="4" id="KW-0547">Nucleotide-binding</keyword>
<dbReference type="VEuPathDB" id="FungiDB:PTTG_07076"/>
<dbReference type="PANTHER" id="PTHR22594:SF34">
    <property type="entry name" value="ASPARAGINE--TRNA LIGASE, MITOCHONDRIAL-RELATED"/>
    <property type="match status" value="1"/>
</dbReference>
<dbReference type="InterPro" id="IPR012340">
    <property type="entry name" value="NA-bd_OB-fold"/>
</dbReference>
<dbReference type="SUPFAM" id="SSF47413">
    <property type="entry name" value="lambda repressor-like DNA-binding domains"/>
    <property type="match status" value="1"/>
</dbReference>
<evidence type="ECO:0000256" key="1">
    <source>
        <dbReference type="ARBA" id="ARBA00008226"/>
    </source>
</evidence>
<accession>A0A180G8Z0</accession>
<dbReference type="PANTHER" id="PTHR22594">
    <property type="entry name" value="ASPARTYL/LYSYL-TRNA SYNTHETASE"/>
    <property type="match status" value="1"/>
</dbReference>
<dbReference type="NCBIfam" id="NF003037">
    <property type="entry name" value="PRK03932.1"/>
    <property type="match status" value="1"/>
</dbReference>
<keyword evidence="3" id="KW-0436">Ligase</keyword>
<dbReference type="InterPro" id="IPR002312">
    <property type="entry name" value="Asp/Asn-tRNA-synth_IIb"/>
</dbReference>
<gene>
    <name evidence="10" type="ORF">PTTG_07076</name>
</gene>
<keyword evidence="12" id="KW-1185">Reference proteome</keyword>
<evidence type="ECO:0000256" key="5">
    <source>
        <dbReference type="ARBA" id="ARBA00022840"/>
    </source>
</evidence>
<evidence type="ECO:0000313" key="10">
    <source>
        <dbReference type="EMBL" id="OAV88373.1"/>
    </source>
</evidence>
<dbReference type="EMBL" id="ADAS02000181">
    <property type="protein sequence ID" value="OAV88373.1"/>
    <property type="molecule type" value="Genomic_DNA"/>
</dbReference>
<dbReference type="InterPro" id="IPR010982">
    <property type="entry name" value="Lambda_DNA-bd_dom_sf"/>
</dbReference>
<protein>
    <recommendedName>
        <fullName evidence="2">asparagine--tRNA ligase</fullName>
        <ecNumber evidence="2">6.1.1.22</ecNumber>
    </recommendedName>
</protein>
<comment type="similarity">
    <text evidence="1">Belongs to the class-II aminoacyl-tRNA synthetase family.</text>
</comment>
<dbReference type="SUPFAM" id="SSF50249">
    <property type="entry name" value="Nucleic acid-binding proteins"/>
    <property type="match status" value="1"/>
</dbReference>
<sequence>MLGHSVKRISIRSPFHTIPCNLKPAATRNLSLVSARSIAIEAGDLGRLDGGDLLEAKERTSLSFADIANQIGRSESWTAGLFYGKNQPTASDSQKLAEILNLPLQAHHSTPPPPSISLASRSSLFPVLEEILLLPISHDRLVTAHGWIKTIRRQKNVTFVELTDGSTPKHLQIVVGPKDSEELETGCAIRVTGYLVLSCGNRQSKELKARSVSLIGSCSAAEYPLQKKKHSAAFLRSIPHLRARTQETSALMRIRSTMVQEASSFLHAQHFFRSEIPVITFNDCEGAGEVFSVAPDSQSRTIPKPPNPTSEVSPSLEQRFFGRPAFLTVSGQLHLEALSSSLGRVYSFGPAFRAEKSQTNRHLAEFWMLEAEMSFIEDLESLMNLLESLIKSIIQNLHQSDSLSLLDLKSLQAPKEPFESTEKSWPRITYTQAVELIQSHHKEHSSGTNILPPLTWGQPLASEHEKWLSGTYAQGPIFVTDYPASLKPFYMRQTAGSFDSSQTHATTVACFDLLVPGVGELVGGSLRESNLAKLQENMIQKGLIDRAEAAHNGLSGTNEDQDHKFRWYLELRKFGNPATGGFGIGWERLLSWITGVENVRECIAFPRVTGSGHC</sequence>
<dbReference type="Pfam" id="PF00152">
    <property type="entry name" value="tRNA-synt_2"/>
    <property type="match status" value="1"/>
</dbReference>
<dbReference type="InterPro" id="IPR004365">
    <property type="entry name" value="NA-bd_OB_tRNA"/>
</dbReference>
<dbReference type="SUPFAM" id="SSF55681">
    <property type="entry name" value="Class II aaRS and biotin synthetases"/>
    <property type="match status" value="1"/>
</dbReference>
<dbReference type="Pfam" id="PF01336">
    <property type="entry name" value="tRNA_anti-codon"/>
    <property type="match status" value="1"/>
</dbReference>
<dbReference type="NCBIfam" id="TIGR00457">
    <property type="entry name" value="asnS"/>
    <property type="match status" value="1"/>
</dbReference>
<dbReference type="GO" id="GO:0005739">
    <property type="term" value="C:mitochondrion"/>
    <property type="evidence" value="ECO:0007669"/>
    <property type="project" value="TreeGrafter"/>
</dbReference>
<name>A0A180G8Z0_PUCT1</name>
<dbReference type="InterPro" id="IPR004522">
    <property type="entry name" value="Asn-tRNA-ligase"/>
</dbReference>
<dbReference type="InterPro" id="IPR045864">
    <property type="entry name" value="aa-tRNA-synth_II/BPL/LPL"/>
</dbReference>
<dbReference type="EnsemblFungi" id="PTTG_07076-t43_1">
    <property type="protein sequence ID" value="PTTG_07076-t43_1-p1"/>
    <property type="gene ID" value="PTTG_07076"/>
</dbReference>
<keyword evidence="5" id="KW-0067">ATP-binding</keyword>
<dbReference type="CDD" id="cd04318">
    <property type="entry name" value="EcAsnRS_like_N"/>
    <property type="match status" value="1"/>
</dbReference>
<dbReference type="AlphaFoldDB" id="A0A180G8Z0"/>
<dbReference type="GO" id="GO:0004816">
    <property type="term" value="F:asparagine-tRNA ligase activity"/>
    <property type="evidence" value="ECO:0007669"/>
    <property type="project" value="UniProtKB-EC"/>
</dbReference>
<evidence type="ECO:0000256" key="4">
    <source>
        <dbReference type="ARBA" id="ARBA00022741"/>
    </source>
</evidence>
<evidence type="ECO:0000313" key="12">
    <source>
        <dbReference type="Proteomes" id="UP000005240"/>
    </source>
</evidence>
<evidence type="ECO:0000256" key="2">
    <source>
        <dbReference type="ARBA" id="ARBA00012816"/>
    </source>
</evidence>
<feature type="domain" description="Aminoacyl-transfer RNA synthetases class-II family profile" evidence="9">
    <location>
        <begin position="252"/>
        <end position="606"/>
    </location>
</feature>
<evidence type="ECO:0000256" key="7">
    <source>
        <dbReference type="ARBA" id="ARBA00023146"/>
    </source>
</evidence>
<dbReference type="Proteomes" id="UP000005240">
    <property type="component" value="Unassembled WGS sequence"/>
</dbReference>
<reference evidence="10" key="1">
    <citation type="submission" date="2009-11" db="EMBL/GenBank/DDBJ databases">
        <authorList>
            <consortium name="The Broad Institute Genome Sequencing Platform"/>
            <person name="Ward D."/>
            <person name="Feldgarden M."/>
            <person name="Earl A."/>
            <person name="Young S.K."/>
            <person name="Zeng Q."/>
            <person name="Koehrsen M."/>
            <person name="Alvarado L."/>
            <person name="Berlin A."/>
            <person name="Bochicchio J."/>
            <person name="Borenstein D."/>
            <person name="Chapman S.B."/>
            <person name="Chen Z."/>
            <person name="Engels R."/>
            <person name="Freedman E."/>
            <person name="Gellesch M."/>
            <person name="Goldberg J."/>
            <person name="Griggs A."/>
            <person name="Gujja S."/>
            <person name="Heilman E."/>
            <person name="Heiman D."/>
            <person name="Hepburn T."/>
            <person name="Howarth C."/>
            <person name="Jen D."/>
            <person name="Larson L."/>
            <person name="Lewis B."/>
            <person name="Mehta T."/>
            <person name="Park D."/>
            <person name="Pearson M."/>
            <person name="Roberts A."/>
            <person name="Saif S."/>
            <person name="Shea T."/>
            <person name="Shenoy N."/>
            <person name="Sisk P."/>
            <person name="Stolte C."/>
            <person name="Sykes S."/>
            <person name="Thomson T."/>
            <person name="Walk T."/>
            <person name="White J."/>
            <person name="Yandava C."/>
            <person name="Izard J."/>
            <person name="Baranova O.V."/>
            <person name="Blanton J.M."/>
            <person name="Tanner A.C."/>
            <person name="Dewhirst F.E."/>
            <person name="Haas B."/>
            <person name="Nusbaum C."/>
            <person name="Birren B."/>
        </authorList>
    </citation>
    <scope>NUCLEOTIDE SEQUENCE [LARGE SCALE GENOMIC DNA]</scope>
    <source>
        <strain evidence="10">1-1 BBBD Race 1</strain>
    </source>
</reference>
<keyword evidence="6" id="KW-0648">Protein biosynthesis</keyword>
<keyword evidence="7" id="KW-0030">Aminoacyl-tRNA synthetase</keyword>
<dbReference type="GO" id="GO:0005524">
    <property type="term" value="F:ATP binding"/>
    <property type="evidence" value="ECO:0007669"/>
    <property type="project" value="UniProtKB-KW"/>
</dbReference>
<evidence type="ECO:0000256" key="3">
    <source>
        <dbReference type="ARBA" id="ARBA00022598"/>
    </source>
</evidence>
<feature type="region of interest" description="Disordered" evidence="8">
    <location>
        <begin position="295"/>
        <end position="314"/>
    </location>
</feature>
<reference evidence="11 12" key="3">
    <citation type="journal article" date="2017" name="G3 (Bethesda)">
        <title>Comparative analysis highlights variable genome content of wheat rusts and divergence of the mating loci.</title>
        <authorList>
            <person name="Cuomo C.A."/>
            <person name="Bakkeren G."/>
            <person name="Khalil H.B."/>
            <person name="Panwar V."/>
            <person name="Joly D."/>
            <person name="Linning R."/>
            <person name="Sakthikumar S."/>
            <person name="Song X."/>
            <person name="Adiconis X."/>
            <person name="Fan L."/>
            <person name="Goldberg J.M."/>
            <person name="Levin J.Z."/>
            <person name="Young S."/>
            <person name="Zeng Q."/>
            <person name="Anikster Y."/>
            <person name="Bruce M."/>
            <person name="Wang M."/>
            <person name="Yin C."/>
            <person name="McCallum B."/>
            <person name="Szabo L.J."/>
            <person name="Hulbert S."/>
            <person name="Chen X."/>
            <person name="Fellers J.P."/>
        </authorList>
    </citation>
    <scope>NUCLEOTIDE SEQUENCE</scope>
    <source>
        <strain evidence="11">isolate 1-1 / race 1 (BBBD)</strain>
        <strain evidence="12">Isolate 1-1 / race 1 (BBBD)</strain>
    </source>
</reference>
<proteinExistence type="inferred from homology"/>
<dbReference type="Gene3D" id="2.40.50.140">
    <property type="entry name" value="Nucleic acid-binding proteins"/>
    <property type="match status" value="1"/>
</dbReference>
<dbReference type="PROSITE" id="PS50862">
    <property type="entry name" value="AA_TRNA_LIGASE_II"/>
    <property type="match status" value="1"/>
</dbReference>
<dbReference type="OrthoDB" id="1931232at2759"/>
<evidence type="ECO:0000259" key="9">
    <source>
        <dbReference type="PROSITE" id="PS50862"/>
    </source>
</evidence>
<dbReference type="Gene3D" id="3.30.930.10">
    <property type="entry name" value="Bira Bifunctional Protein, Domain 2"/>
    <property type="match status" value="1"/>
</dbReference>
<dbReference type="Gene3D" id="1.10.260.40">
    <property type="entry name" value="lambda repressor-like DNA-binding domains"/>
    <property type="match status" value="1"/>
</dbReference>
<dbReference type="GO" id="GO:0003677">
    <property type="term" value="F:DNA binding"/>
    <property type="evidence" value="ECO:0007669"/>
    <property type="project" value="InterPro"/>
</dbReference>
<dbReference type="EC" id="6.1.1.22" evidence="2"/>
<evidence type="ECO:0000313" key="11">
    <source>
        <dbReference type="EnsemblFungi" id="PTTG_07076-t43_1-p1"/>
    </source>
</evidence>
<dbReference type="PRINTS" id="PR01042">
    <property type="entry name" value="TRNASYNTHASP"/>
</dbReference>
<dbReference type="InterPro" id="IPR004364">
    <property type="entry name" value="Aa-tRNA-synt_II"/>
</dbReference>
<dbReference type="GO" id="GO:0006421">
    <property type="term" value="P:asparaginyl-tRNA aminoacylation"/>
    <property type="evidence" value="ECO:0007669"/>
    <property type="project" value="InterPro"/>
</dbReference>
<evidence type="ECO:0000256" key="8">
    <source>
        <dbReference type="SAM" id="MobiDB-lite"/>
    </source>
</evidence>
<dbReference type="InterPro" id="IPR006195">
    <property type="entry name" value="aa-tRNA-synth_II"/>
</dbReference>